<dbReference type="NCBIfam" id="TIGR02098">
    <property type="entry name" value="MJ0042_CXXC"/>
    <property type="match status" value="1"/>
</dbReference>
<feature type="compositionally biased region" description="Low complexity" evidence="1">
    <location>
        <begin position="65"/>
        <end position="80"/>
    </location>
</feature>
<protein>
    <submittedName>
        <fullName evidence="3">DUF3426 domain-containing protein</fullName>
    </submittedName>
</protein>
<dbReference type="Pfam" id="PF13719">
    <property type="entry name" value="Zn_ribbon_5"/>
    <property type="match status" value="1"/>
</dbReference>
<proteinExistence type="predicted"/>
<reference evidence="3 4" key="1">
    <citation type="submission" date="2019-11" db="EMBL/GenBank/DDBJ databases">
        <title>Type strains purchased from KCTC, JCM and DSMZ.</title>
        <authorList>
            <person name="Lu H."/>
        </authorList>
    </citation>
    <scope>NUCLEOTIDE SEQUENCE [LARGE SCALE GENOMIC DNA]</scope>
    <source>
        <strain evidence="3 4">KCTC 42409</strain>
    </source>
</reference>
<dbReference type="RefSeq" id="WP_155437759.1">
    <property type="nucleotide sequence ID" value="NZ_WNLA01000001.1"/>
</dbReference>
<dbReference type="Pfam" id="PF11906">
    <property type="entry name" value="DUF3426"/>
    <property type="match status" value="1"/>
</dbReference>
<dbReference type="Proteomes" id="UP000484015">
    <property type="component" value="Unassembled WGS sequence"/>
</dbReference>
<evidence type="ECO:0000259" key="2">
    <source>
        <dbReference type="Pfam" id="PF13719"/>
    </source>
</evidence>
<feature type="compositionally biased region" description="Basic and acidic residues" evidence="1">
    <location>
        <begin position="257"/>
        <end position="277"/>
    </location>
</feature>
<feature type="region of interest" description="Disordered" evidence="1">
    <location>
        <begin position="94"/>
        <end position="117"/>
    </location>
</feature>
<evidence type="ECO:0000313" key="4">
    <source>
        <dbReference type="Proteomes" id="UP000484015"/>
    </source>
</evidence>
<feature type="compositionally biased region" description="Basic and acidic residues" evidence="1">
    <location>
        <begin position="284"/>
        <end position="294"/>
    </location>
</feature>
<feature type="region of interest" description="Disordered" evidence="1">
    <location>
        <begin position="307"/>
        <end position="367"/>
    </location>
</feature>
<dbReference type="OrthoDB" id="5294582at2"/>
<evidence type="ECO:0000313" key="3">
    <source>
        <dbReference type="EMBL" id="MTW00946.1"/>
    </source>
</evidence>
<feature type="domain" description="Zinc finger/thioredoxin putative" evidence="2">
    <location>
        <begin position="3"/>
        <end position="38"/>
    </location>
</feature>
<comment type="caution">
    <text evidence="3">The sequence shown here is derived from an EMBL/GenBank/DDBJ whole genome shotgun (WGS) entry which is preliminary data.</text>
</comment>
<dbReference type="AlphaFoldDB" id="A0A6L6PUR4"/>
<name>A0A6L6PUR4_9BURK</name>
<feature type="compositionally biased region" description="Basic and acidic residues" evidence="1">
    <location>
        <begin position="220"/>
        <end position="232"/>
    </location>
</feature>
<feature type="region of interest" description="Disordered" evidence="1">
    <location>
        <begin position="257"/>
        <end position="295"/>
    </location>
</feature>
<feature type="region of interest" description="Disordered" evidence="1">
    <location>
        <begin position="65"/>
        <end position="84"/>
    </location>
</feature>
<evidence type="ECO:0000256" key="1">
    <source>
        <dbReference type="SAM" id="MobiDB-lite"/>
    </source>
</evidence>
<dbReference type="InterPro" id="IPR021834">
    <property type="entry name" value="DUF3426"/>
</dbReference>
<dbReference type="EMBL" id="WNLA01000001">
    <property type="protein sequence ID" value="MTW00946.1"/>
    <property type="molecule type" value="Genomic_DNA"/>
</dbReference>
<keyword evidence="4" id="KW-1185">Reference proteome</keyword>
<dbReference type="InterPro" id="IPR011723">
    <property type="entry name" value="Znf/thioredoxin_put"/>
</dbReference>
<accession>A0A6L6PUR4</accession>
<feature type="region of interest" description="Disordered" evidence="1">
    <location>
        <begin position="193"/>
        <end position="232"/>
    </location>
</feature>
<organism evidence="3 4">
    <name type="scientific">Pseudoduganella ginsengisoli</name>
    <dbReference type="NCBI Taxonomy" id="1462440"/>
    <lineage>
        <taxon>Bacteria</taxon>
        <taxon>Pseudomonadati</taxon>
        <taxon>Pseudomonadota</taxon>
        <taxon>Betaproteobacteria</taxon>
        <taxon>Burkholderiales</taxon>
        <taxon>Oxalobacteraceae</taxon>
        <taxon>Telluria group</taxon>
        <taxon>Pseudoduganella</taxon>
    </lineage>
</organism>
<gene>
    <name evidence="3" type="ORF">GM668_02475</name>
</gene>
<sequence>MALATKCPHCNTTFRVAHDQLKLRGGIVRCGACNEVFDGNAALVDPAPRTPVIIDLPEAVQDRPAAAPAVAEAAPQPAADTGTADVLPPAVEAAAPDHDEPAQEPAPETAAVSTPEPLQASVLEPEPVLDLADDFDLDLNGDELPATAAQEQEPESAFTAGPTAALPALAQDDAFDLDLDIDQPAPVDAALHGESADTQPALQPDPLADIPAAEGPLPEPADHRFDGRREPTLDIPDEHLAAVALHDSFELDAYPHQHDQHDQHGQELHSAGEHGHTLDTGVWRSRDDTHHFGDEPAAIGAHAVDSLASEDAPATASAMHDDDGDDDIVTLSSAAGAKLAPEPSAPATPVSAREPEEPGFVKRSRRQEQWGKASRIAMACATPLLLAGLAYQAVATFRNPLAAAVPALKPALVSACAIVGCKVELPSQLDALSIEQGELQTMADNIFSFSTSLRNQSATAQNWPHIELILNDSADKPVLRRVFAPRDYLPPNADFASGFLPRSEQPVKLYFELSRVKASGYHIAVFYP</sequence>